<dbReference type="EMBL" id="JAVHNS010000017">
    <property type="protein sequence ID" value="KAK6332618.1"/>
    <property type="molecule type" value="Genomic_DNA"/>
</dbReference>
<sequence>METPPRTTITSLPPELHLQILTYLSGGSGSSSGSQKRRLHPLLLTSRHFHTLTLPLLWHKISSTPSERNITFSERQRKTSSSQSGLLKLGNLVQKVGMENLKPVRYIKRLVLWPADLEEGSLWEVSGLFEGFARGVTAGVMCVEGVDVVIDSEPSPQSHHLLKTLQLQSQNLNLSTNLDISWSPNFLPIFLKTFTTADTDADADTDTPSSITSTSITTLRLRCPEDPRSHFSPSKTTPPEPLTVTITNSTNSTIKTHINPLTTLLSTFTLTLTPHSNLKDLDLSGPESFSHLKPFTKILSPLKPHLTTLQTTILSLHSLKRLRIEGILFHPDFFLIPPKNVRVLIISQEVSKNWWITFSNTGLHNITSLTLDISTSYSSSTPTKVPSEISIFPSEEEEEDKGFLLGKLEITGLKKFKVNGYNPVPDDLYALVLRNNKGLNERSRKACEEGILDQKQAAADRRRRERRRMKGRKVGVRH</sequence>
<dbReference type="Proteomes" id="UP001373714">
    <property type="component" value="Unassembled WGS sequence"/>
</dbReference>
<feature type="domain" description="F-box" evidence="2">
    <location>
        <begin position="9"/>
        <end position="62"/>
    </location>
</feature>
<comment type="caution">
    <text evidence="3">The sequence shown here is derived from an EMBL/GenBank/DDBJ whole genome shotgun (WGS) entry which is preliminary data.</text>
</comment>
<dbReference type="InterPro" id="IPR001810">
    <property type="entry name" value="F-box_dom"/>
</dbReference>
<keyword evidence="4" id="KW-1185">Reference proteome</keyword>
<feature type="compositionally biased region" description="Basic residues" evidence="1">
    <location>
        <begin position="461"/>
        <end position="478"/>
    </location>
</feature>
<accession>A0AAV9U0A5</accession>
<reference evidence="3 4" key="1">
    <citation type="submission" date="2019-10" db="EMBL/GenBank/DDBJ databases">
        <authorList>
            <person name="Palmer J.M."/>
        </authorList>
    </citation>
    <scope>NUCLEOTIDE SEQUENCE [LARGE SCALE GENOMIC DNA]</scope>
    <source>
        <strain evidence="3 4">TWF730</strain>
    </source>
</reference>
<protein>
    <recommendedName>
        <fullName evidence="2">F-box domain-containing protein</fullName>
    </recommendedName>
</protein>
<evidence type="ECO:0000256" key="1">
    <source>
        <dbReference type="SAM" id="MobiDB-lite"/>
    </source>
</evidence>
<evidence type="ECO:0000313" key="3">
    <source>
        <dbReference type="EMBL" id="KAK6332618.1"/>
    </source>
</evidence>
<organism evidence="3 4">
    <name type="scientific">Orbilia blumenaviensis</name>
    <dbReference type="NCBI Taxonomy" id="1796055"/>
    <lineage>
        <taxon>Eukaryota</taxon>
        <taxon>Fungi</taxon>
        <taxon>Dikarya</taxon>
        <taxon>Ascomycota</taxon>
        <taxon>Pezizomycotina</taxon>
        <taxon>Orbiliomycetes</taxon>
        <taxon>Orbiliales</taxon>
        <taxon>Orbiliaceae</taxon>
        <taxon>Orbilia</taxon>
    </lineage>
</organism>
<feature type="region of interest" description="Disordered" evidence="1">
    <location>
        <begin position="458"/>
        <end position="478"/>
    </location>
</feature>
<dbReference type="AlphaFoldDB" id="A0AAV9U0A5"/>
<name>A0AAV9U0A5_9PEZI</name>
<gene>
    <name evidence="3" type="ORF">TWF730_004278</name>
</gene>
<dbReference type="Pfam" id="PF12937">
    <property type="entry name" value="F-box-like"/>
    <property type="match status" value="1"/>
</dbReference>
<evidence type="ECO:0000259" key="2">
    <source>
        <dbReference type="Pfam" id="PF12937"/>
    </source>
</evidence>
<evidence type="ECO:0000313" key="4">
    <source>
        <dbReference type="Proteomes" id="UP001373714"/>
    </source>
</evidence>
<proteinExistence type="predicted"/>